<keyword evidence="4" id="KW-1185">Reference proteome</keyword>
<accession>A0A8A2VEM1</accession>
<dbReference type="GeneID" id="63189149"/>
<dbReference type="GO" id="GO:0005829">
    <property type="term" value="C:cytosol"/>
    <property type="evidence" value="ECO:0007669"/>
    <property type="project" value="TreeGrafter"/>
</dbReference>
<dbReference type="PANTHER" id="PTHR35176:SF6">
    <property type="entry name" value="HEME OXYGENASE HI_0854-RELATED"/>
    <property type="match status" value="1"/>
</dbReference>
<dbReference type="Gene3D" id="2.30.110.10">
    <property type="entry name" value="Electron Transport, Fmn-binding Protein, Chain A"/>
    <property type="match status" value="1"/>
</dbReference>
<dbReference type="EMBL" id="CP071462">
    <property type="protein sequence ID" value="QSW99160.1"/>
    <property type="molecule type" value="Genomic_DNA"/>
</dbReference>
<dbReference type="Pfam" id="PF01243">
    <property type="entry name" value="PNPOx_N"/>
    <property type="match status" value="1"/>
</dbReference>
<dbReference type="InterPro" id="IPR019920">
    <property type="entry name" value="F420-binding_dom_put"/>
</dbReference>
<dbReference type="GO" id="GO:0016627">
    <property type="term" value="F:oxidoreductase activity, acting on the CH-CH group of donors"/>
    <property type="evidence" value="ECO:0007669"/>
    <property type="project" value="TreeGrafter"/>
</dbReference>
<evidence type="ECO:0000259" key="2">
    <source>
        <dbReference type="Pfam" id="PF01243"/>
    </source>
</evidence>
<dbReference type="GO" id="GO:0070967">
    <property type="term" value="F:coenzyme F420 binding"/>
    <property type="evidence" value="ECO:0007669"/>
    <property type="project" value="TreeGrafter"/>
</dbReference>
<dbReference type="PANTHER" id="PTHR35176">
    <property type="entry name" value="HEME OXYGENASE HI_0854-RELATED"/>
    <property type="match status" value="1"/>
</dbReference>
<organism evidence="3 4">
    <name type="scientific">Haloterrigena alkaliphila</name>
    <dbReference type="NCBI Taxonomy" id="2816475"/>
    <lineage>
        <taxon>Archaea</taxon>
        <taxon>Methanobacteriati</taxon>
        <taxon>Methanobacteriota</taxon>
        <taxon>Stenosarchaea group</taxon>
        <taxon>Halobacteria</taxon>
        <taxon>Halobacteriales</taxon>
        <taxon>Natrialbaceae</taxon>
        <taxon>Haloterrigena</taxon>
    </lineage>
</organism>
<dbReference type="AlphaFoldDB" id="A0A8A2VEM1"/>
<dbReference type="Proteomes" id="UP000663203">
    <property type="component" value="Chromosome"/>
</dbReference>
<keyword evidence="1" id="KW-0560">Oxidoreductase</keyword>
<dbReference type="KEGG" id="hakz:J0X25_17550"/>
<gene>
    <name evidence="3" type="ORF">J0X25_17550</name>
</gene>
<proteinExistence type="predicted"/>
<dbReference type="RefSeq" id="WP_207288768.1">
    <property type="nucleotide sequence ID" value="NZ_CP071462.1"/>
</dbReference>
<evidence type="ECO:0000313" key="4">
    <source>
        <dbReference type="Proteomes" id="UP000663203"/>
    </source>
</evidence>
<dbReference type="InterPro" id="IPR012349">
    <property type="entry name" value="Split_barrel_FMN-bd"/>
</dbReference>
<dbReference type="NCBIfam" id="TIGR03618">
    <property type="entry name" value="Rv1155_F420"/>
    <property type="match status" value="1"/>
</dbReference>
<protein>
    <submittedName>
        <fullName evidence="3">PPOX class F420-dependent oxidoreductase</fullName>
    </submittedName>
</protein>
<dbReference type="InterPro" id="IPR011576">
    <property type="entry name" value="Pyridox_Oxase_N"/>
</dbReference>
<dbReference type="InterPro" id="IPR052019">
    <property type="entry name" value="F420H2_bilvrd_red/Heme_oxyg"/>
</dbReference>
<feature type="domain" description="Pyridoxamine 5'-phosphate oxidase N-terminal" evidence="2">
    <location>
        <begin position="4"/>
        <end position="126"/>
    </location>
</feature>
<evidence type="ECO:0000313" key="3">
    <source>
        <dbReference type="EMBL" id="QSW99160.1"/>
    </source>
</evidence>
<reference evidence="3 4" key="1">
    <citation type="submission" date="2021-03" db="EMBL/GenBank/DDBJ databases">
        <title>Haloterrigena longa sp. nov. and Haloterrigena limicola sp. nov., extremely halophilic archaea isolated from a salt lake.</title>
        <authorList>
            <person name="Henglin C."/>
        </authorList>
    </citation>
    <scope>NUCLEOTIDE SEQUENCE [LARGE SCALE GENOMIC DNA]</scope>
    <source>
        <strain evidence="3 4">KZCA68</strain>
    </source>
</reference>
<dbReference type="SUPFAM" id="SSF50475">
    <property type="entry name" value="FMN-binding split barrel"/>
    <property type="match status" value="1"/>
</dbReference>
<sequence>METLPDETLDLFEKPAKATIASFLPSGHPQVTPVWADYDGTHLLVATNKGTRKHENVQHDPRVTVTIIDPDDYYRYVEVRGEVEKMPEEGALEFTDQQAQRYWGVDEYPYDRELPRVLLHISPERVVSKSLGSPERNHS</sequence>
<name>A0A8A2VEM1_9EURY</name>
<evidence type="ECO:0000256" key="1">
    <source>
        <dbReference type="ARBA" id="ARBA00023002"/>
    </source>
</evidence>